<keyword evidence="1" id="KW-0812">Transmembrane</keyword>
<keyword evidence="1" id="KW-0472">Membrane</keyword>
<protein>
    <submittedName>
        <fullName evidence="2">Predicted branched-chain amino acid permease (Azaleucine resistance)</fullName>
    </submittedName>
</protein>
<feature type="transmembrane region" description="Helical" evidence="1">
    <location>
        <begin position="15"/>
        <end position="34"/>
    </location>
</feature>
<feature type="transmembrane region" description="Helical" evidence="1">
    <location>
        <begin position="205"/>
        <end position="229"/>
    </location>
</feature>
<dbReference type="Pfam" id="PF03591">
    <property type="entry name" value="AzlC"/>
    <property type="match status" value="1"/>
</dbReference>
<evidence type="ECO:0000313" key="3">
    <source>
        <dbReference type="Proteomes" id="UP000186002"/>
    </source>
</evidence>
<name>A0A1M7FLV7_9HYPH</name>
<dbReference type="AlphaFoldDB" id="A0A1M7FLV7"/>
<dbReference type="STRING" id="735517.SAMN05444272_1649"/>
<sequence>MNLPGRVWFFRGSKAAISIPALILTAAFVGYAGLARESGLSLLETLLMTGLVWALPSIVVLTGAISSGMGLVPAAIAVALASVRLMPMTMALIPMVKVEGKTKRWQLLYISHFIAVTAWVHGMRNLPDLPREGRLPFFAGFGTALTSFVFCMTGVAYLLVERMPPMVAGALVLLTPVYFICSLWSAARLAADKAALLIGLVLGPFFYLVTPGLDLLWTGLAGGTLAYLITRYMRRGLL</sequence>
<keyword evidence="3" id="KW-1185">Reference proteome</keyword>
<keyword evidence="1" id="KW-1133">Transmembrane helix</keyword>
<dbReference type="EMBL" id="FRBW01000002">
    <property type="protein sequence ID" value="SHM04970.1"/>
    <property type="molecule type" value="Genomic_DNA"/>
</dbReference>
<proteinExistence type="predicted"/>
<dbReference type="Proteomes" id="UP000186002">
    <property type="component" value="Unassembled WGS sequence"/>
</dbReference>
<evidence type="ECO:0000313" key="2">
    <source>
        <dbReference type="EMBL" id="SHM04970.1"/>
    </source>
</evidence>
<dbReference type="InterPro" id="IPR011606">
    <property type="entry name" value="Brnchd-chn_aa_trnsp_permease"/>
</dbReference>
<evidence type="ECO:0000256" key="1">
    <source>
        <dbReference type="SAM" id="Phobius"/>
    </source>
</evidence>
<gene>
    <name evidence="2" type="ORF">SAMN05444272_1649</name>
</gene>
<feature type="transmembrane region" description="Helical" evidence="1">
    <location>
        <begin position="167"/>
        <end position="185"/>
    </location>
</feature>
<feature type="transmembrane region" description="Helical" evidence="1">
    <location>
        <begin position="105"/>
        <end position="123"/>
    </location>
</feature>
<organism evidence="2 3">
    <name type="scientific">Roseibium suaedae</name>
    <dbReference type="NCBI Taxonomy" id="735517"/>
    <lineage>
        <taxon>Bacteria</taxon>
        <taxon>Pseudomonadati</taxon>
        <taxon>Pseudomonadota</taxon>
        <taxon>Alphaproteobacteria</taxon>
        <taxon>Hyphomicrobiales</taxon>
        <taxon>Stappiaceae</taxon>
        <taxon>Roseibium</taxon>
    </lineage>
</organism>
<accession>A0A1M7FLV7</accession>
<feature type="transmembrane region" description="Helical" evidence="1">
    <location>
        <begin position="71"/>
        <end position="93"/>
    </location>
</feature>
<feature type="transmembrane region" description="Helical" evidence="1">
    <location>
        <begin position="135"/>
        <end position="160"/>
    </location>
</feature>
<reference evidence="2 3" key="1">
    <citation type="submission" date="2016-11" db="EMBL/GenBank/DDBJ databases">
        <authorList>
            <person name="Jaros S."/>
            <person name="Januszkiewicz K."/>
            <person name="Wedrychowicz H."/>
        </authorList>
    </citation>
    <scope>NUCLEOTIDE SEQUENCE [LARGE SCALE GENOMIC DNA]</scope>
    <source>
        <strain evidence="2 3">DSM 22153</strain>
    </source>
</reference>
<feature type="transmembrane region" description="Helical" evidence="1">
    <location>
        <begin position="46"/>
        <end position="65"/>
    </location>
</feature>